<dbReference type="Pfam" id="PF00534">
    <property type="entry name" value="Glycos_transf_1"/>
    <property type="match status" value="1"/>
</dbReference>
<protein>
    <submittedName>
        <fullName evidence="3">Glycosyltransferase</fullName>
        <ecNumber evidence="3">2.4.1.52</ecNumber>
    </submittedName>
</protein>
<gene>
    <name evidence="3" type="primary">tagE_2</name>
    <name evidence="3" type="ORF">ERS852471_01974</name>
</gene>
<dbReference type="Pfam" id="PF13439">
    <property type="entry name" value="Glyco_transf_4"/>
    <property type="match status" value="1"/>
</dbReference>
<dbReference type="Gene3D" id="3.40.50.2000">
    <property type="entry name" value="Glycogen Phosphorylase B"/>
    <property type="match status" value="2"/>
</dbReference>
<accession>A0A174GW45</accession>
<feature type="domain" description="Glycosyl transferase family 1" evidence="1">
    <location>
        <begin position="182"/>
        <end position="339"/>
    </location>
</feature>
<evidence type="ECO:0000259" key="2">
    <source>
        <dbReference type="Pfam" id="PF13439"/>
    </source>
</evidence>
<keyword evidence="3" id="KW-0328">Glycosyltransferase</keyword>
<dbReference type="Proteomes" id="UP000095594">
    <property type="component" value="Unassembled WGS sequence"/>
</dbReference>
<name>A0A174GW45_9CLOT</name>
<dbReference type="SUPFAM" id="SSF53756">
    <property type="entry name" value="UDP-Glycosyltransferase/glycogen phosphorylase"/>
    <property type="match status" value="1"/>
</dbReference>
<evidence type="ECO:0000259" key="1">
    <source>
        <dbReference type="Pfam" id="PF00534"/>
    </source>
</evidence>
<dbReference type="OrthoDB" id="2023634at2"/>
<organism evidence="3 4">
    <name type="scientific">Clostridium disporicum</name>
    <dbReference type="NCBI Taxonomy" id="84024"/>
    <lineage>
        <taxon>Bacteria</taxon>
        <taxon>Bacillati</taxon>
        <taxon>Bacillota</taxon>
        <taxon>Clostridia</taxon>
        <taxon>Eubacteriales</taxon>
        <taxon>Clostridiaceae</taxon>
        <taxon>Clostridium</taxon>
    </lineage>
</organism>
<keyword evidence="3" id="KW-0808">Transferase</keyword>
<evidence type="ECO:0000313" key="3">
    <source>
        <dbReference type="EMBL" id="CUO65276.1"/>
    </source>
</evidence>
<feature type="domain" description="Glycosyltransferase subfamily 4-like N-terminal" evidence="2">
    <location>
        <begin position="13"/>
        <end position="173"/>
    </location>
</feature>
<dbReference type="EC" id="2.4.1.52" evidence="3"/>
<proteinExistence type="predicted"/>
<evidence type="ECO:0000313" key="4">
    <source>
        <dbReference type="Proteomes" id="UP000095594"/>
    </source>
</evidence>
<dbReference type="AlphaFoldDB" id="A0A174GW45"/>
<dbReference type="EMBL" id="CYZX01000012">
    <property type="protein sequence ID" value="CUO65276.1"/>
    <property type="molecule type" value="Genomic_DNA"/>
</dbReference>
<dbReference type="GO" id="GO:0047265">
    <property type="term" value="F:poly(glycerol-phosphate) alpha-glucosyltransferase activity"/>
    <property type="evidence" value="ECO:0007669"/>
    <property type="project" value="UniProtKB-EC"/>
</dbReference>
<dbReference type="InterPro" id="IPR028098">
    <property type="entry name" value="Glyco_trans_4-like_N"/>
</dbReference>
<dbReference type="PANTHER" id="PTHR12526:SF630">
    <property type="entry name" value="GLYCOSYLTRANSFERASE"/>
    <property type="match status" value="1"/>
</dbReference>
<sequence length="361" mass="42365">MKIAFFTINIDQIGGIESVITSLSNYFINKLNYQVDVISLFGKEKDIMNRKLTEKVNRIYLNMDYLEEKDRFSQLINSYKYGKQLKEYLGNIQYDFIIGTHFNTNMICILNKKDIKGKIIGSEHSEYYQAGRLTRLIRALYYRKLDKFIVLTNEQKELYGRYLKNVKVINNPISFKSNEISNCENKRIITAGRLSHEKGFDRIIDIFSVISKKYSDWVLDIFGEGQQKELLQKKIKDYNLEDKIRILPFTNDIKQEFLKSGIYVLPSRNEAFSLVLLEAMECGLPSVSFDTSGPKEIITNNVDGIIIKNDDLNKFIEELEQVIMDIDIRKKYGREAKKQVKRFYIENIAKEWNGLFEEVLF</sequence>
<dbReference type="PANTHER" id="PTHR12526">
    <property type="entry name" value="GLYCOSYLTRANSFERASE"/>
    <property type="match status" value="1"/>
</dbReference>
<dbReference type="InterPro" id="IPR001296">
    <property type="entry name" value="Glyco_trans_1"/>
</dbReference>
<dbReference type="CDD" id="cd03820">
    <property type="entry name" value="GT4_AmsD-like"/>
    <property type="match status" value="1"/>
</dbReference>
<dbReference type="RefSeq" id="WP_055266112.1">
    <property type="nucleotide sequence ID" value="NZ_CABIXQ010000012.1"/>
</dbReference>
<reference evidence="3 4" key="1">
    <citation type="submission" date="2015-09" db="EMBL/GenBank/DDBJ databases">
        <authorList>
            <consortium name="Pathogen Informatics"/>
        </authorList>
    </citation>
    <scope>NUCLEOTIDE SEQUENCE [LARGE SCALE GENOMIC DNA]</scope>
    <source>
        <strain evidence="3 4">2789STDY5834856</strain>
    </source>
</reference>